<dbReference type="SUPFAM" id="SSF82861">
    <property type="entry name" value="Mechanosensitive channel protein MscS (YggB), transmembrane region"/>
    <property type="match status" value="1"/>
</dbReference>
<reference evidence="9" key="1">
    <citation type="journal article" date="2022" name="Genome Biol. Evol.">
        <title>A New Gene Family Diagnostic for Intracellular Biomineralization of Amorphous Ca Carbonates by Cyanobacteria.</title>
        <authorList>
            <person name="Benzerara K."/>
            <person name="Duprat E."/>
            <person name="Bitard-Feildel T."/>
            <person name="Caumes G."/>
            <person name="Cassier-Chauvat C."/>
            <person name="Chauvat F."/>
            <person name="Dezi M."/>
            <person name="Diop S.I."/>
            <person name="Gaschignard G."/>
            <person name="Gorgen S."/>
            <person name="Gugger M."/>
            <person name="Lopez-Garcia P."/>
            <person name="Millet M."/>
            <person name="Skouri-Panet F."/>
            <person name="Moreira D."/>
            <person name="Callebaut I."/>
        </authorList>
    </citation>
    <scope>NUCLEOTIDE SEQUENCE</scope>
    <source>
        <strain evidence="9">G9</strain>
    </source>
</reference>
<dbReference type="PROSITE" id="PS00889">
    <property type="entry name" value="CNMP_BINDING_2"/>
    <property type="match status" value="1"/>
</dbReference>
<feature type="transmembrane region" description="Helical" evidence="7">
    <location>
        <begin position="182"/>
        <end position="201"/>
    </location>
</feature>
<dbReference type="InterPro" id="IPR049278">
    <property type="entry name" value="MS_channel_C"/>
</dbReference>
<evidence type="ECO:0000256" key="7">
    <source>
        <dbReference type="SAM" id="Phobius"/>
    </source>
</evidence>
<dbReference type="InterPro" id="IPR006685">
    <property type="entry name" value="MscS_channel_2nd"/>
</dbReference>
<comment type="subcellular location">
    <subcellularLocation>
        <location evidence="1">Cell membrane</location>
        <topology evidence="1">Multi-pass membrane protein</topology>
    </subcellularLocation>
</comment>
<dbReference type="Pfam" id="PF00027">
    <property type="entry name" value="cNMP_binding"/>
    <property type="match status" value="1"/>
</dbReference>
<dbReference type="InterPro" id="IPR049142">
    <property type="entry name" value="MS_channel_1st"/>
</dbReference>
<dbReference type="EMBL" id="JAKKUT010000002">
    <property type="protein sequence ID" value="MDG2990818.1"/>
    <property type="molecule type" value="Genomic_DNA"/>
</dbReference>
<keyword evidence="5 7" id="KW-1133">Transmembrane helix</keyword>
<organism evidence="9 10">
    <name type="scientific">Candidatus Synechococcus calcipolaris G9</name>
    <dbReference type="NCBI Taxonomy" id="1497997"/>
    <lineage>
        <taxon>Bacteria</taxon>
        <taxon>Bacillati</taxon>
        <taxon>Cyanobacteriota</taxon>
        <taxon>Cyanophyceae</taxon>
        <taxon>Synechococcales</taxon>
        <taxon>Synechococcaceae</taxon>
        <taxon>Synechococcus</taxon>
    </lineage>
</organism>
<dbReference type="InterPro" id="IPR018488">
    <property type="entry name" value="cNMP-bd_CS"/>
</dbReference>
<evidence type="ECO:0000313" key="9">
    <source>
        <dbReference type="EMBL" id="MDG2990818.1"/>
    </source>
</evidence>
<dbReference type="Pfam" id="PF00924">
    <property type="entry name" value="MS_channel_2nd"/>
    <property type="match status" value="1"/>
</dbReference>
<dbReference type="Gene3D" id="3.30.70.100">
    <property type="match status" value="1"/>
</dbReference>
<comment type="caution">
    <text evidence="9">The sequence shown here is derived from an EMBL/GenBank/DDBJ whole genome shotgun (WGS) entry which is preliminary data.</text>
</comment>
<dbReference type="InterPro" id="IPR000595">
    <property type="entry name" value="cNMP-bd_dom"/>
</dbReference>
<dbReference type="CDD" id="cd00038">
    <property type="entry name" value="CAP_ED"/>
    <property type="match status" value="1"/>
</dbReference>
<evidence type="ECO:0000256" key="5">
    <source>
        <dbReference type="ARBA" id="ARBA00022989"/>
    </source>
</evidence>
<dbReference type="PANTHER" id="PTHR30347">
    <property type="entry name" value="POTASSIUM CHANNEL RELATED"/>
    <property type="match status" value="1"/>
</dbReference>
<dbReference type="Pfam" id="PF21082">
    <property type="entry name" value="MS_channel_3rd"/>
    <property type="match status" value="1"/>
</dbReference>
<dbReference type="InterPro" id="IPR006686">
    <property type="entry name" value="MscS_channel_CS"/>
</dbReference>
<dbReference type="SUPFAM" id="SSF50182">
    <property type="entry name" value="Sm-like ribonucleoproteins"/>
    <property type="match status" value="1"/>
</dbReference>
<keyword evidence="6 7" id="KW-0472">Membrane</keyword>
<evidence type="ECO:0000256" key="6">
    <source>
        <dbReference type="ARBA" id="ARBA00023136"/>
    </source>
</evidence>
<proteinExistence type="inferred from homology"/>
<dbReference type="Gene3D" id="2.30.30.60">
    <property type="match status" value="1"/>
</dbReference>
<dbReference type="InterPro" id="IPR023408">
    <property type="entry name" value="MscS_beta-dom_sf"/>
</dbReference>
<dbReference type="InterPro" id="IPR011066">
    <property type="entry name" value="MscS_channel_C_sf"/>
</dbReference>
<feature type="domain" description="Cyclic nucleotide-binding" evidence="8">
    <location>
        <begin position="442"/>
        <end position="559"/>
    </location>
</feature>
<keyword evidence="10" id="KW-1185">Reference proteome</keyword>
<feature type="transmembrane region" description="Helical" evidence="7">
    <location>
        <begin position="35"/>
        <end position="53"/>
    </location>
</feature>
<keyword evidence="4 7" id="KW-0812">Transmembrane</keyword>
<dbReference type="PROSITE" id="PS01246">
    <property type="entry name" value="UPF0003"/>
    <property type="match status" value="1"/>
</dbReference>
<dbReference type="PROSITE" id="PS50042">
    <property type="entry name" value="CNMP_BINDING_3"/>
    <property type="match status" value="1"/>
</dbReference>
<dbReference type="SMART" id="SM00100">
    <property type="entry name" value="cNMP"/>
    <property type="match status" value="1"/>
</dbReference>
<evidence type="ECO:0000256" key="2">
    <source>
        <dbReference type="ARBA" id="ARBA00008017"/>
    </source>
</evidence>
<dbReference type="Gene3D" id="1.10.287.1260">
    <property type="match status" value="1"/>
</dbReference>
<dbReference type="InterPro" id="IPR014710">
    <property type="entry name" value="RmlC-like_jellyroll"/>
</dbReference>
<dbReference type="SUPFAM" id="SSF51206">
    <property type="entry name" value="cAMP-binding domain-like"/>
    <property type="match status" value="1"/>
</dbReference>
<reference evidence="9" key="2">
    <citation type="submission" date="2022-01" db="EMBL/GenBank/DDBJ databases">
        <authorList>
            <person name="Zivanovic Y."/>
            <person name="Moreira D."/>
            <person name="Lopez-Garcia P."/>
        </authorList>
    </citation>
    <scope>NUCLEOTIDE SEQUENCE</scope>
    <source>
        <strain evidence="9">G9</strain>
    </source>
</reference>
<accession>A0ABT6EYS2</accession>
<dbReference type="RefSeq" id="WP_277866713.1">
    <property type="nucleotide sequence ID" value="NZ_JAKKUT010000002.1"/>
</dbReference>
<dbReference type="InterPro" id="IPR010920">
    <property type="entry name" value="LSM_dom_sf"/>
</dbReference>
<dbReference type="SUPFAM" id="SSF82689">
    <property type="entry name" value="Mechanosensitive channel protein MscS (YggB), C-terminal domain"/>
    <property type="match status" value="1"/>
</dbReference>
<feature type="transmembrane region" description="Helical" evidence="7">
    <location>
        <begin position="74"/>
        <end position="99"/>
    </location>
</feature>
<evidence type="ECO:0000256" key="4">
    <source>
        <dbReference type="ARBA" id="ARBA00022692"/>
    </source>
</evidence>
<dbReference type="Gene3D" id="2.60.120.10">
    <property type="entry name" value="Jelly Rolls"/>
    <property type="match status" value="1"/>
</dbReference>
<gene>
    <name evidence="9" type="ORF">L3556_07725</name>
</gene>
<evidence type="ECO:0000313" key="10">
    <source>
        <dbReference type="Proteomes" id="UP001154265"/>
    </source>
</evidence>
<keyword evidence="3" id="KW-1003">Cell membrane</keyword>
<sequence>MSKQILWFLISLETSLLTGAINQRRERFFEIVLEALQIGLMAGIVIFLDWLLIQKGGRWLQGKIHQFNQKQQDWFGLGFSLLRLGIRIFLWVSLISWSLRSIETFRPLQRHVNNLTERIGKQIQTLFTTPFFQLGRTEVTLGFVFWIVFLSIMVFFVSRWISEWIKQRILIQLRVDRGSQETITRAISYALSLIGFIVVLQTAGIDLSSLTVLAGVLGIGFGFGLQSLASNFISGLTILLEHPIKVGDFIEVDGLLGTVEKISIRSTVIRTNDSQYVIVPNNRFIEKNVVNWSYGSPDSRIHVPVGIAYGSDTILVTEALLSAARQDPRVLTNPAPSVWFRKFGESAYEFDLLAWIDRPQDSEPIKSALNFLIEQELKHRGIQVPFPQLDLHVKDIGGLRALINDSPSQQLTQEDSSTVLRQKAARVKKTPALAELLRHISYFSRCTDSEIRMLIELGHRQFFPASRVIFREHDEGDAFYIVLSGAVEIRSERLDQILATLHEGEFFGEISVLTGLPRTATVRCLEDSTLFVVNRETLQKLLQVHPRLAEEIANELAARQQVLQELGLVDANGKSDSSLPPLFWIRERLKTLFSI</sequence>
<name>A0ABT6EYS2_9SYNE</name>
<dbReference type="InterPro" id="IPR011014">
    <property type="entry name" value="MscS_channel_TM-2"/>
</dbReference>
<protein>
    <submittedName>
        <fullName evidence="9">Mechanosensitive ion channel</fullName>
    </submittedName>
</protein>
<feature type="transmembrane region" description="Helical" evidence="7">
    <location>
        <begin position="139"/>
        <end position="161"/>
    </location>
</feature>
<dbReference type="Proteomes" id="UP001154265">
    <property type="component" value="Unassembled WGS sequence"/>
</dbReference>
<dbReference type="Pfam" id="PF21088">
    <property type="entry name" value="MS_channel_1st"/>
    <property type="match status" value="1"/>
</dbReference>
<comment type="similarity">
    <text evidence="2">Belongs to the MscS (TC 1.A.23) family.</text>
</comment>
<evidence type="ECO:0000259" key="8">
    <source>
        <dbReference type="PROSITE" id="PS50042"/>
    </source>
</evidence>
<dbReference type="InterPro" id="IPR052702">
    <property type="entry name" value="MscS-like_channel"/>
</dbReference>
<dbReference type="InterPro" id="IPR018490">
    <property type="entry name" value="cNMP-bd_dom_sf"/>
</dbReference>
<evidence type="ECO:0000256" key="1">
    <source>
        <dbReference type="ARBA" id="ARBA00004651"/>
    </source>
</evidence>
<evidence type="ECO:0000256" key="3">
    <source>
        <dbReference type="ARBA" id="ARBA00022475"/>
    </source>
</evidence>
<dbReference type="PANTHER" id="PTHR30347:SF1">
    <property type="entry name" value="MECHANOSENSITIVE CHANNEL MSCK"/>
    <property type="match status" value="1"/>
</dbReference>